<dbReference type="AlphaFoldDB" id="A0A915KY96"/>
<accession>A0A915KY96</accession>
<reference evidence="2" key="1">
    <citation type="submission" date="2022-11" db="UniProtKB">
        <authorList>
            <consortium name="WormBaseParasite"/>
        </authorList>
    </citation>
    <scope>IDENTIFICATION</scope>
</reference>
<proteinExistence type="predicted"/>
<dbReference type="Proteomes" id="UP000887565">
    <property type="component" value="Unplaced"/>
</dbReference>
<name>A0A915KY96_ROMCU</name>
<organism evidence="1 2">
    <name type="scientific">Romanomermis culicivorax</name>
    <name type="common">Nematode worm</name>
    <dbReference type="NCBI Taxonomy" id="13658"/>
    <lineage>
        <taxon>Eukaryota</taxon>
        <taxon>Metazoa</taxon>
        <taxon>Ecdysozoa</taxon>
        <taxon>Nematoda</taxon>
        <taxon>Enoplea</taxon>
        <taxon>Dorylaimia</taxon>
        <taxon>Mermithida</taxon>
        <taxon>Mermithoidea</taxon>
        <taxon>Mermithidae</taxon>
        <taxon>Romanomermis</taxon>
    </lineage>
</organism>
<evidence type="ECO:0000313" key="1">
    <source>
        <dbReference type="Proteomes" id="UP000887565"/>
    </source>
</evidence>
<keyword evidence="1" id="KW-1185">Reference proteome</keyword>
<protein>
    <submittedName>
        <fullName evidence="2">Uncharacterized protein</fullName>
    </submittedName>
</protein>
<dbReference type="WBParaSite" id="nRc.2.0.1.t43155-RA">
    <property type="protein sequence ID" value="nRc.2.0.1.t43155-RA"/>
    <property type="gene ID" value="nRc.2.0.1.g43155"/>
</dbReference>
<sequence>MSDNETVSTNEVDCRTKCPAWYDYYLQKIIYHVECIEDCCLKNKIDFELCSNMTQMDVYR</sequence>
<evidence type="ECO:0000313" key="2">
    <source>
        <dbReference type="WBParaSite" id="nRc.2.0.1.t43155-RA"/>
    </source>
</evidence>